<protein>
    <submittedName>
        <fullName evidence="5">MarR family transcriptional regulator</fullName>
    </submittedName>
</protein>
<dbReference type="RefSeq" id="WP_187528583.1">
    <property type="nucleotide sequence ID" value="NZ_CP060724.1"/>
</dbReference>
<keyword evidence="2" id="KW-0238">DNA-binding</keyword>
<evidence type="ECO:0000256" key="3">
    <source>
        <dbReference type="ARBA" id="ARBA00023163"/>
    </source>
</evidence>
<dbReference type="PROSITE" id="PS50995">
    <property type="entry name" value="HTH_MARR_2"/>
    <property type="match status" value="1"/>
</dbReference>
<keyword evidence="1" id="KW-0805">Transcription regulation</keyword>
<dbReference type="InterPro" id="IPR000835">
    <property type="entry name" value="HTH_MarR-typ"/>
</dbReference>
<dbReference type="AlphaFoldDB" id="A0A7G9T3S3"/>
<dbReference type="InterPro" id="IPR036390">
    <property type="entry name" value="WH_DNA-bd_sf"/>
</dbReference>
<dbReference type="PANTHER" id="PTHR42756:SF2">
    <property type="entry name" value="MARR FAMILY REGULATORY PROTEIN"/>
    <property type="match status" value="1"/>
</dbReference>
<dbReference type="Proteomes" id="UP000515800">
    <property type="component" value="Chromosome"/>
</dbReference>
<keyword evidence="6" id="KW-1185">Reference proteome</keyword>
<proteinExistence type="predicted"/>
<evidence type="ECO:0000313" key="5">
    <source>
        <dbReference type="EMBL" id="QNN74748.1"/>
    </source>
</evidence>
<dbReference type="Pfam" id="PF01047">
    <property type="entry name" value="MarR"/>
    <property type="match status" value="1"/>
</dbReference>
<gene>
    <name evidence="5" type="ORF">H9L19_04830</name>
</gene>
<organism evidence="5 6">
    <name type="scientific">Weissella diestrammenae</name>
    <dbReference type="NCBI Taxonomy" id="1162633"/>
    <lineage>
        <taxon>Bacteria</taxon>
        <taxon>Bacillati</taxon>
        <taxon>Bacillota</taxon>
        <taxon>Bacilli</taxon>
        <taxon>Lactobacillales</taxon>
        <taxon>Lactobacillaceae</taxon>
        <taxon>Weissella</taxon>
    </lineage>
</organism>
<dbReference type="InterPro" id="IPR036388">
    <property type="entry name" value="WH-like_DNA-bd_sf"/>
</dbReference>
<dbReference type="SMART" id="SM00347">
    <property type="entry name" value="HTH_MARR"/>
    <property type="match status" value="1"/>
</dbReference>
<evidence type="ECO:0000313" key="6">
    <source>
        <dbReference type="Proteomes" id="UP000515800"/>
    </source>
</evidence>
<dbReference type="PANTHER" id="PTHR42756">
    <property type="entry name" value="TRANSCRIPTIONAL REGULATOR, MARR"/>
    <property type="match status" value="1"/>
</dbReference>
<dbReference type="SUPFAM" id="SSF46785">
    <property type="entry name" value="Winged helix' DNA-binding domain"/>
    <property type="match status" value="1"/>
</dbReference>
<sequence length="150" mass="17462">MSQILREIGDIARGLDSISNLEFLQLDLTRGQYLYLVRIAVHPGIIQEELAEMLLIDRTTTARAVQRLAERGMIEKRKRADNQKINCLYLTQRGKERYQVVFNEHVYSEQSSTSGLTATEIRQLERLLKRVTANVQSDWRDVKNGRIRPY</sequence>
<name>A0A7G9T3S3_9LACO</name>
<feature type="domain" description="HTH marR-type" evidence="4">
    <location>
        <begin position="1"/>
        <end position="133"/>
    </location>
</feature>
<dbReference type="Gene3D" id="1.10.10.10">
    <property type="entry name" value="Winged helix-like DNA-binding domain superfamily/Winged helix DNA-binding domain"/>
    <property type="match status" value="1"/>
</dbReference>
<keyword evidence="3" id="KW-0804">Transcription</keyword>
<evidence type="ECO:0000259" key="4">
    <source>
        <dbReference type="PROSITE" id="PS50995"/>
    </source>
</evidence>
<dbReference type="PRINTS" id="PR00598">
    <property type="entry name" value="HTHMARR"/>
</dbReference>
<dbReference type="GO" id="GO:0003700">
    <property type="term" value="F:DNA-binding transcription factor activity"/>
    <property type="evidence" value="ECO:0007669"/>
    <property type="project" value="InterPro"/>
</dbReference>
<dbReference type="EMBL" id="CP060724">
    <property type="protein sequence ID" value="QNN74748.1"/>
    <property type="molecule type" value="Genomic_DNA"/>
</dbReference>
<reference evidence="5 6" key="1">
    <citation type="submission" date="2020-08" db="EMBL/GenBank/DDBJ databases">
        <title>Genome sequence of Weissella diestrammenae KACC 16890T.</title>
        <authorList>
            <person name="Hyun D.-W."/>
            <person name="Bae J.-W."/>
        </authorList>
    </citation>
    <scope>NUCLEOTIDE SEQUENCE [LARGE SCALE GENOMIC DNA]</scope>
    <source>
        <strain evidence="5 6">KACC 16890</strain>
    </source>
</reference>
<evidence type="ECO:0000256" key="1">
    <source>
        <dbReference type="ARBA" id="ARBA00023015"/>
    </source>
</evidence>
<dbReference type="GO" id="GO:0003677">
    <property type="term" value="F:DNA binding"/>
    <property type="evidence" value="ECO:0007669"/>
    <property type="project" value="UniProtKB-KW"/>
</dbReference>
<accession>A0A7G9T3S3</accession>
<dbReference type="KEGG" id="wdi:H9L19_04830"/>
<evidence type="ECO:0000256" key="2">
    <source>
        <dbReference type="ARBA" id="ARBA00023125"/>
    </source>
</evidence>